<keyword evidence="1" id="KW-0813">Transport</keyword>
<dbReference type="Proteomes" id="UP000028302">
    <property type="component" value="Unassembled WGS sequence"/>
</dbReference>
<dbReference type="SUPFAM" id="SSF52540">
    <property type="entry name" value="P-loop containing nucleoside triphosphate hydrolases"/>
    <property type="match status" value="2"/>
</dbReference>
<sequence length="515" mass="56158">MASFELRGVGKRFGGVRALDNIDIRFESGRVHALLGENGAGKSTLIKILTGAIMPTTGEIRVDEATVVIDTPRRAQELGIAAVYQEPTVYPHMTVLENLFMGQELRGTAGMLDKRAMIAAATPLLERLRLEPSILARRMSSLSIGYQQLVLITQALLRDTRLLIFDEPTSILSREETARLFQIIGELREAGTAIVYITHRMEEIHQIADEVTVLTNGQRRGTYPIDEISTEQMLSLMTGGHGSARDRDIPPAEAGTERPPMLEVEHLTVDGYCEDISWQLPAGCVTGLYGLVGSGRSETALAIYGHTQPSAGTIKLDGETIRPRHPAQAIQLGLGYLPEDRQFQGVFLDKSLEQNLTSNALPGFSKAFDLLDLAGMRRFTTDLMKRYNIKAPDADTPIGALSGGNQQKGLFSRWANLPLKALILDEPTRGIDIGAKEEIHRFVRHLADRGMAVGVISSDLDEVLAVSDRIIVMREGHIADTFEHGPFSAETVLAAAIGSSSSADGRRAQTAEENA</sequence>
<name>A0A084IPR8_SALHC</name>
<evidence type="ECO:0000256" key="3">
    <source>
        <dbReference type="ARBA" id="ARBA00022741"/>
    </source>
</evidence>
<dbReference type="RefSeq" id="WP_051882972.1">
    <property type="nucleotide sequence ID" value="NZ_APNK01000003.1"/>
</dbReference>
<feature type="domain" description="ABC transporter" evidence="5">
    <location>
        <begin position="244"/>
        <end position="500"/>
    </location>
</feature>
<evidence type="ECO:0000313" key="6">
    <source>
        <dbReference type="EMBL" id="KEZ78702.1"/>
    </source>
</evidence>
<dbReference type="PROSITE" id="PS50893">
    <property type="entry name" value="ABC_TRANSPORTER_2"/>
    <property type="match status" value="2"/>
</dbReference>
<keyword evidence="3" id="KW-0547">Nucleotide-binding</keyword>
<reference evidence="6 7" key="1">
    <citation type="submission" date="2013-03" db="EMBL/GenBank/DDBJ databases">
        <title>Salinisphaera hydrothermalis C41B8 Genome Sequencing.</title>
        <authorList>
            <person name="Li C."/>
            <person name="Lai Q."/>
            <person name="Shao Z."/>
        </authorList>
    </citation>
    <scope>NUCLEOTIDE SEQUENCE [LARGE SCALE GENOMIC DNA]</scope>
    <source>
        <strain evidence="6 7">C41B8</strain>
    </source>
</reference>
<organism evidence="6 7">
    <name type="scientific">Salinisphaera hydrothermalis (strain C41B8)</name>
    <dbReference type="NCBI Taxonomy" id="1304275"/>
    <lineage>
        <taxon>Bacteria</taxon>
        <taxon>Pseudomonadati</taxon>
        <taxon>Pseudomonadota</taxon>
        <taxon>Gammaproteobacteria</taxon>
        <taxon>Salinisphaerales</taxon>
        <taxon>Salinisphaeraceae</taxon>
        <taxon>Salinisphaera</taxon>
    </lineage>
</organism>
<accession>A0A084IPR8</accession>
<dbReference type="EMBL" id="APNK01000003">
    <property type="protein sequence ID" value="KEZ78702.1"/>
    <property type="molecule type" value="Genomic_DNA"/>
</dbReference>
<feature type="domain" description="ABC transporter" evidence="5">
    <location>
        <begin position="4"/>
        <end position="241"/>
    </location>
</feature>
<dbReference type="GO" id="GO:0016887">
    <property type="term" value="F:ATP hydrolysis activity"/>
    <property type="evidence" value="ECO:0007669"/>
    <property type="project" value="InterPro"/>
</dbReference>
<dbReference type="SMART" id="SM00382">
    <property type="entry name" value="AAA"/>
    <property type="match status" value="2"/>
</dbReference>
<evidence type="ECO:0000259" key="5">
    <source>
        <dbReference type="PROSITE" id="PS50893"/>
    </source>
</evidence>
<keyword evidence="2" id="KW-0677">Repeat</keyword>
<evidence type="ECO:0000256" key="1">
    <source>
        <dbReference type="ARBA" id="ARBA00022448"/>
    </source>
</evidence>
<dbReference type="Pfam" id="PF00005">
    <property type="entry name" value="ABC_tran"/>
    <property type="match status" value="2"/>
</dbReference>
<dbReference type="InterPro" id="IPR003593">
    <property type="entry name" value="AAA+_ATPase"/>
</dbReference>
<dbReference type="OrthoDB" id="9805029at2"/>
<dbReference type="PANTHER" id="PTHR43790">
    <property type="entry name" value="CARBOHYDRATE TRANSPORT ATP-BINDING PROTEIN MG119-RELATED"/>
    <property type="match status" value="1"/>
</dbReference>
<keyword evidence="7" id="KW-1185">Reference proteome</keyword>
<dbReference type="InterPro" id="IPR003439">
    <property type="entry name" value="ABC_transporter-like_ATP-bd"/>
</dbReference>
<dbReference type="Gene3D" id="3.40.50.300">
    <property type="entry name" value="P-loop containing nucleotide triphosphate hydrolases"/>
    <property type="match status" value="2"/>
</dbReference>
<comment type="caution">
    <text evidence="6">The sequence shown here is derived from an EMBL/GenBank/DDBJ whole genome shotgun (WGS) entry which is preliminary data.</text>
</comment>
<keyword evidence="4 6" id="KW-0067">ATP-binding</keyword>
<evidence type="ECO:0000256" key="2">
    <source>
        <dbReference type="ARBA" id="ARBA00022737"/>
    </source>
</evidence>
<dbReference type="InterPro" id="IPR050107">
    <property type="entry name" value="ABC_carbohydrate_import_ATPase"/>
</dbReference>
<dbReference type="PANTHER" id="PTHR43790:SF9">
    <property type="entry name" value="GALACTOFURANOSE TRANSPORTER ATP-BINDING PROTEIN YTFR"/>
    <property type="match status" value="1"/>
</dbReference>
<protein>
    <submittedName>
        <fullName evidence="6">ABC transporter ATP-binding protein</fullName>
    </submittedName>
</protein>
<gene>
    <name evidence="6" type="ORF">C41B8_03766</name>
</gene>
<dbReference type="CDD" id="cd03216">
    <property type="entry name" value="ABC_Carb_Monos_I"/>
    <property type="match status" value="1"/>
</dbReference>
<dbReference type="GO" id="GO:0005524">
    <property type="term" value="F:ATP binding"/>
    <property type="evidence" value="ECO:0007669"/>
    <property type="project" value="UniProtKB-KW"/>
</dbReference>
<proteinExistence type="predicted"/>
<dbReference type="PATRIC" id="fig|1304275.5.peg.766"/>
<dbReference type="CDD" id="cd03215">
    <property type="entry name" value="ABC_Carb_Monos_II"/>
    <property type="match status" value="1"/>
</dbReference>
<dbReference type="STRING" id="1304275.C41B8_03766"/>
<dbReference type="eggNOG" id="COG1129">
    <property type="taxonomic scope" value="Bacteria"/>
</dbReference>
<dbReference type="InterPro" id="IPR027417">
    <property type="entry name" value="P-loop_NTPase"/>
</dbReference>
<dbReference type="AlphaFoldDB" id="A0A084IPR8"/>
<evidence type="ECO:0000256" key="4">
    <source>
        <dbReference type="ARBA" id="ARBA00022840"/>
    </source>
</evidence>
<evidence type="ECO:0000313" key="7">
    <source>
        <dbReference type="Proteomes" id="UP000028302"/>
    </source>
</evidence>